<accession>A0ABV6NZ46</accession>
<dbReference type="InterPro" id="IPR050491">
    <property type="entry name" value="AmpC-like"/>
</dbReference>
<dbReference type="EC" id="3.-.-.-" evidence="3"/>
<reference evidence="3 4" key="1">
    <citation type="submission" date="2024-09" db="EMBL/GenBank/DDBJ databases">
        <authorList>
            <person name="Sun Q."/>
            <person name="Mori K."/>
        </authorList>
    </citation>
    <scope>NUCLEOTIDE SEQUENCE [LARGE SCALE GENOMIC DNA]</scope>
    <source>
        <strain evidence="3 4">TBRC 2205</strain>
    </source>
</reference>
<proteinExistence type="predicted"/>
<evidence type="ECO:0000259" key="2">
    <source>
        <dbReference type="Pfam" id="PF24491"/>
    </source>
</evidence>
<keyword evidence="4" id="KW-1185">Reference proteome</keyword>
<dbReference type="Pfam" id="PF24491">
    <property type="entry name" value="DUF7586"/>
    <property type="match status" value="1"/>
</dbReference>
<feature type="domain" description="DUF7586" evidence="2">
    <location>
        <begin position="350"/>
        <end position="429"/>
    </location>
</feature>
<dbReference type="PANTHER" id="PTHR46825">
    <property type="entry name" value="D-ALANYL-D-ALANINE-CARBOXYPEPTIDASE/ENDOPEPTIDASE AMPH"/>
    <property type="match status" value="1"/>
</dbReference>
<dbReference type="Proteomes" id="UP001589894">
    <property type="component" value="Unassembled WGS sequence"/>
</dbReference>
<sequence length="435" mass="46848">MLQAETTSRVDARIAAAQAAGAAPSLILGVVRDGRLAHVAAAGTAPAPDPDTQYRIGSISKTMTAALVLRLRDAGRLALDDPLEKHLPGTPVGAVTLRQLLGHASGLQREPDSDGWWERVDGPDLAGLVAGLTPEKLAHRPQTVYHYSNLAYGLLGGALERLTGASWWAQVRSGLLEPLGMTRTTYQATEPFARGYVVHPWNGTLREEPRTDTGAMAPAGQLWSTTADLARWAAFLADPDPAVLAPETLAEMCLPVIMSEPDTWAHGHGLGIELARSGDRVYAGHGGSMPGYVATISVHRPSRTGVVGYANCYGLREGHLGQLGVEILDLVLDADPPAPTEPWRPAGAAPDDVADLLGRWWWMGREYEVSWDGELVFAPPGRPAWRFTRAGADRWRCHTGQNDGEILTVRRDAAGRPDTVDIATFVFTRDPDRVE</sequence>
<dbReference type="RefSeq" id="WP_377340323.1">
    <property type="nucleotide sequence ID" value="NZ_JBHLUE010000016.1"/>
</dbReference>
<evidence type="ECO:0000313" key="3">
    <source>
        <dbReference type="EMBL" id="MFC0565971.1"/>
    </source>
</evidence>
<dbReference type="SUPFAM" id="SSF56601">
    <property type="entry name" value="beta-lactamase/transpeptidase-like"/>
    <property type="match status" value="1"/>
</dbReference>
<gene>
    <name evidence="3" type="ORF">ACFFHU_17755</name>
</gene>
<organism evidence="3 4">
    <name type="scientific">Plantactinospora siamensis</name>
    <dbReference type="NCBI Taxonomy" id="555372"/>
    <lineage>
        <taxon>Bacteria</taxon>
        <taxon>Bacillati</taxon>
        <taxon>Actinomycetota</taxon>
        <taxon>Actinomycetes</taxon>
        <taxon>Micromonosporales</taxon>
        <taxon>Micromonosporaceae</taxon>
        <taxon>Plantactinospora</taxon>
    </lineage>
</organism>
<dbReference type="GO" id="GO:0016787">
    <property type="term" value="F:hydrolase activity"/>
    <property type="evidence" value="ECO:0007669"/>
    <property type="project" value="UniProtKB-KW"/>
</dbReference>
<dbReference type="Gene3D" id="3.40.710.10">
    <property type="entry name" value="DD-peptidase/beta-lactamase superfamily"/>
    <property type="match status" value="1"/>
</dbReference>
<dbReference type="PANTHER" id="PTHR46825:SF7">
    <property type="entry name" value="D-ALANYL-D-ALANINE CARBOXYPEPTIDASE"/>
    <property type="match status" value="1"/>
</dbReference>
<dbReference type="InterPro" id="IPR012338">
    <property type="entry name" value="Beta-lactam/transpept-like"/>
</dbReference>
<dbReference type="Pfam" id="PF00144">
    <property type="entry name" value="Beta-lactamase"/>
    <property type="match status" value="1"/>
</dbReference>
<name>A0ABV6NZ46_9ACTN</name>
<dbReference type="InterPro" id="IPR056008">
    <property type="entry name" value="DUF7586"/>
</dbReference>
<protein>
    <submittedName>
        <fullName evidence="3">Serine hydrolase domain-containing protein</fullName>
        <ecNumber evidence="3">3.-.-.-</ecNumber>
    </submittedName>
</protein>
<dbReference type="InterPro" id="IPR001466">
    <property type="entry name" value="Beta-lactam-related"/>
</dbReference>
<feature type="domain" description="Beta-lactamase-related" evidence="1">
    <location>
        <begin position="10"/>
        <end position="313"/>
    </location>
</feature>
<dbReference type="EMBL" id="JBHLUE010000016">
    <property type="protein sequence ID" value="MFC0565971.1"/>
    <property type="molecule type" value="Genomic_DNA"/>
</dbReference>
<evidence type="ECO:0000313" key="4">
    <source>
        <dbReference type="Proteomes" id="UP001589894"/>
    </source>
</evidence>
<comment type="caution">
    <text evidence="3">The sequence shown here is derived from an EMBL/GenBank/DDBJ whole genome shotgun (WGS) entry which is preliminary data.</text>
</comment>
<keyword evidence="3" id="KW-0378">Hydrolase</keyword>
<evidence type="ECO:0000259" key="1">
    <source>
        <dbReference type="Pfam" id="PF00144"/>
    </source>
</evidence>